<dbReference type="Gene3D" id="3.30.2010.10">
    <property type="entry name" value="Metalloproteases ('zincins'), catalytic domain"/>
    <property type="match status" value="1"/>
</dbReference>
<dbReference type="Proteomes" id="UP001329915">
    <property type="component" value="Chromosome"/>
</dbReference>
<dbReference type="Pfam" id="PF05569">
    <property type="entry name" value="Peptidase_M56"/>
    <property type="match status" value="1"/>
</dbReference>
<feature type="domain" description="DUF3108" evidence="4">
    <location>
        <begin position="654"/>
        <end position="697"/>
    </location>
</feature>
<dbReference type="Pfam" id="PF21347">
    <property type="entry name" value="DUF3108_like"/>
    <property type="match status" value="1"/>
</dbReference>
<sequence>MVSILPQVFHWVFLSSVKGGILVVFILLIKFLLRNKLDANWHYAVWFILFLQLVVPWAPSNPLGIYKAIPASFMETIIPSDLAPSSNTELSHSVSTQSPTSDSELNSSTISSPLPAAPEPGSAYTELKVHTIWELGAWLWLAGAAFLIVWIFLAEYIFRKKIIKTKPVSEPRLLAVLEDCKLLAGVSKTIPLMETDTLKSPALFGVFRTRLLLPTGLANSLTSEQLAHIFLHELVHFKRHDIAVNWIAAALRVLHWFNPLIWYGLKRWQDDQEMSRDAQAVKYLKPEAVKDYGRTLIRVLEFAGSNPPQLISTVGISGGKSLSKRRIRMITLFKKRSFKWSLLGAAAIIAVAVIAMTFPNSGVKAAKHDTPPAKTQNELAASADKKGTDGKLPQETAGQTAQDSLVYRNTEYGFSFDLPASWKGYSIITDKWEGLAIGGNQTVETGPMISIRHPLWTSENKRQDIPVMIFTLDQWNSLQQDEFHIGAAPIRPSELGRNNGYVFALPARYNYAFPTGYEEVDQIFNNKPLKTENITVSKQTAESEVINLEDYFPLKKGSKWVYQGTGNEYASFSREVLFTKGSLAQALEINGGADVTKIYQVANDAVIEIFKQEEPSEPVNRLNEKINEQRIILKSPLSIGTKWNDGNSQLEIIDTAATIETPAGTFINCIKVKSTSSVDSSVMYQYYAKGIGMVEQDFVVGGEKISSSLESYHLVK</sequence>
<keyword evidence="2" id="KW-0472">Membrane</keyword>
<keyword evidence="2" id="KW-1133">Transmembrane helix</keyword>
<dbReference type="CDD" id="cd07341">
    <property type="entry name" value="M56_BlaR1_MecR1_like"/>
    <property type="match status" value="1"/>
</dbReference>
<dbReference type="PANTHER" id="PTHR34978:SF3">
    <property type="entry name" value="SLR0241 PROTEIN"/>
    <property type="match status" value="1"/>
</dbReference>
<dbReference type="InterPro" id="IPR052173">
    <property type="entry name" value="Beta-lactam_resp_regulator"/>
</dbReference>
<evidence type="ECO:0000313" key="5">
    <source>
        <dbReference type="EMBL" id="WRO21750.1"/>
    </source>
</evidence>
<evidence type="ECO:0000256" key="2">
    <source>
        <dbReference type="SAM" id="Phobius"/>
    </source>
</evidence>
<evidence type="ECO:0008006" key="7">
    <source>
        <dbReference type="Google" id="ProtNLM"/>
    </source>
</evidence>
<dbReference type="InterPro" id="IPR008756">
    <property type="entry name" value="Peptidase_M56"/>
</dbReference>
<evidence type="ECO:0000259" key="3">
    <source>
        <dbReference type="Pfam" id="PF05569"/>
    </source>
</evidence>
<feature type="transmembrane region" description="Helical" evidence="2">
    <location>
        <begin position="137"/>
        <end position="158"/>
    </location>
</feature>
<feature type="transmembrane region" description="Helical" evidence="2">
    <location>
        <begin position="12"/>
        <end position="33"/>
    </location>
</feature>
<feature type="region of interest" description="Disordered" evidence="1">
    <location>
        <begin position="364"/>
        <end position="400"/>
    </location>
</feature>
<keyword evidence="2" id="KW-0812">Transmembrane</keyword>
<dbReference type="Gene3D" id="2.40.360.20">
    <property type="match status" value="1"/>
</dbReference>
<accession>A0AAU0UN66</accession>
<feature type="transmembrane region" description="Helical" evidence="2">
    <location>
        <begin position="338"/>
        <end position="358"/>
    </location>
</feature>
<evidence type="ECO:0000313" key="6">
    <source>
        <dbReference type="Proteomes" id="UP001329915"/>
    </source>
</evidence>
<dbReference type="KEGG" id="dbc:MFMK1_001567"/>
<dbReference type="InterPro" id="IPR049279">
    <property type="entry name" value="DUF3108-like"/>
</dbReference>
<dbReference type="PANTHER" id="PTHR34978">
    <property type="entry name" value="POSSIBLE SENSOR-TRANSDUCER PROTEIN BLAR"/>
    <property type="match status" value="1"/>
</dbReference>
<feature type="compositionally biased region" description="Polar residues" evidence="1">
    <location>
        <begin position="88"/>
        <end position="112"/>
    </location>
</feature>
<dbReference type="RefSeq" id="WP_366924904.1">
    <property type="nucleotide sequence ID" value="NZ_CP121694.1"/>
</dbReference>
<evidence type="ECO:0000259" key="4">
    <source>
        <dbReference type="Pfam" id="PF21347"/>
    </source>
</evidence>
<feature type="domain" description="Peptidase M56" evidence="3">
    <location>
        <begin position="12"/>
        <end position="330"/>
    </location>
</feature>
<name>A0AAU0UN66_9FIRM</name>
<reference evidence="5 6" key="1">
    <citation type="submission" date="2023-04" db="EMBL/GenBank/DDBJ databases">
        <authorList>
            <person name="Hsu D."/>
        </authorList>
    </citation>
    <scope>NUCLEOTIDE SEQUENCE [LARGE SCALE GENOMIC DNA]</scope>
    <source>
        <strain evidence="5 6">MK1</strain>
    </source>
</reference>
<feature type="transmembrane region" description="Helical" evidence="2">
    <location>
        <begin position="40"/>
        <end position="58"/>
    </location>
</feature>
<organism evidence="5 6">
    <name type="scientific">Metallumcola ferriviriculae</name>
    <dbReference type="NCBI Taxonomy" id="3039180"/>
    <lineage>
        <taxon>Bacteria</taxon>
        <taxon>Bacillati</taxon>
        <taxon>Bacillota</taxon>
        <taxon>Clostridia</taxon>
        <taxon>Neomoorellales</taxon>
        <taxon>Desulfitibacteraceae</taxon>
        <taxon>Metallumcola</taxon>
    </lineage>
</organism>
<gene>
    <name evidence="5" type="ORF">MFMK1_001567</name>
</gene>
<protein>
    <recommendedName>
        <fullName evidence="7">Peptidase M56 domain-containing protein</fullName>
    </recommendedName>
</protein>
<feature type="region of interest" description="Disordered" evidence="1">
    <location>
        <begin position="88"/>
        <end position="117"/>
    </location>
</feature>
<evidence type="ECO:0000256" key="1">
    <source>
        <dbReference type="SAM" id="MobiDB-lite"/>
    </source>
</evidence>
<keyword evidence="6" id="KW-1185">Reference proteome</keyword>
<dbReference type="AlphaFoldDB" id="A0AAU0UN66"/>
<proteinExistence type="predicted"/>
<dbReference type="EMBL" id="CP121694">
    <property type="protein sequence ID" value="WRO21750.1"/>
    <property type="molecule type" value="Genomic_DNA"/>
</dbReference>